<dbReference type="GO" id="GO:0003677">
    <property type="term" value="F:DNA binding"/>
    <property type="evidence" value="ECO:0007669"/>
    <property type="project" value="UniProtKB-KW"/>
</dbReference>
<dbReference type="InterPro" id="IPR011010">
    <property type="entry name" value="DNA_brk_join_enz"/>
</dbReference>
<dbReference type="PANTHER" id="PTHR30629">
    <property type="entry name" value="PROPHAGE INTEGRASE"/>
    <property type="match status" value="1"/>
</dbReference>
<keyword evidence="7" id="KW-1185">Reference proteome</keyword>
<dbReference type="InterPro" id="IPR050808">
    <property type="entry name" value="Phage_Integrase"/>
</dbReference>
<keyword evidence="3" id="KW-0238">DNA-binding</keyword>
<name>A0A7W2EI01_9BURK</name>
<evidence type="ECO:0000256" key="4">
    <source>
        <dbReference type="ARBA" id="ARBA00023172"/>
    </source>
</evidence>
<comment type="caution">
    <text evidence="6">The sequence shown here is derived from an EMBL/GenBank/DDBJ whole genome shotgun (WGS) entry which is preliminary data.</text>
</comment>
<comment type="similarity">
    <text evidence="1">Belongs to the 'phage' integrase family.</text>
</comment>
<evidence type="ECO:0000259" key="5">
    <source>
        <dbReference type="PROSITE" id="PS51898"/>
    </source>
</evidence>
<dbReference type="CDD" id="cd00796">
    <property type="entry name" value="INT_Rci_Hp1_C"/>
    <property type="match status" value="1"/>
</dbReference>
<dbReference type="Proteomes" id="UP000566711">
    <property type="component" value="Unassembled WGS sequence"/>
</dbReference>
<evidence type="ECO:0000256" key="2">
    <source>
        <dbReference type="ARBA" id="ARBA00022908"/>
    </source>
</evidence>
<gene>
    <name evidence="6" type="ORF">H3H36_12995</name>
</gene>
<sequence>MSKQFRFNKKLIDALPAHPEDAKSKESEYSDTEVAGLRVIVNRKGRKYFLLRYTINGSKRSMKLGDYPQMEVADARHRALEYRGKIANGIDPQHEQAAAQQSALTLRAFVKDDYLPHAYATKRSAKDDEGRMRNILPELGDLPLADITSHAIQQLHDRLRVQKCAATANRHLALLKRCFNLAIIWGKLDGRNPVRGIRMHQENNQRHRYLSGEELRAFLSALKDEPNKALADALRFLLMTGARRSEVLNARWDAIDIDKRQWYLPHTKSGKSRFVLLNDAALAVLRDRPRSESTVYVFQGRTPGTPICNPYKGFQRAQKRAGLSGWRIHDLRHSFASLAINNGASLYEVQHLLGHSDSKTTLRYSHLSSDNLRRASSHVSTIIAAAQSGTSAVP</sequence>
<dbReference type="InterPro" id="IPR010998">
    <property type="entry name" value="Integrase_recombinase_N"/>
</dbReference>
<dbReference type="AlphaFoldDB" id="A0A7W2EI01"/>
<dbReference type="Pfam" id="PF13356">
    <property type="entry name" value="Arm-DNA-bind_3"/>
    <property type="match status" value="1"/>
</dbReference>
<keyword evidence="2" id="KW-0229">DNA integration</keyword>
<dbReference type="SUPFAM" id="SSF56349">
    <property type="entry name" value="DNA breaking-rejoining enzymes"/>
    <property type="match status" value="1"/>
</dbReference>
<dbReference type="Pfam" id="PF00589">
    <property type="entry name" value="Phage_integrase"/>
    <property type="match status" value="1"/>
</dbReference>
<reference evidence="6 7" key="1">
    <citation type="submission" date="2020-07" db="EMBL/GenBank/DDBJ databases">
        <title>Novel species isolated from subtropical streams in China.</title>
        <authorList>
            <person name="Lu H."/>
        </authorList>
    </citation>
    <scope>NUCLEOTIDE SEQUENCE [LARGE SCALE GENOMIC DNA]</scope>
    <source>
        <strain evidence="6 7">FT3S</strain>
    </source>
</reference>
<dbReference type="GO" id="GO:0015074">
    <property type="term" value="P:DNA integration"/>
    <property type="evidence" value="ECO:0007669"/>
    <property type="project" value="UniProtKB-KW"/>
</dbReference>
<dbReference type="InterPro" id="IPR025166">
    <property type="entry name" value="Integrase_DNA_bind_dom"/>
</dbReference>
<evidence type="ECO:0000256" key="3">
    <source>
        <dbReference type="ARBA" id="ARBA00023125"/>
    </source>
</evidence>
<dbReference type="InterPro" id="IPR038488">
    <property type="entry name" value="Integrase_DNA-bd_sf"/>
</dbReference>
<feature type="domain" description="Tyr recombinase" evidence="5">
    <location>
        <begin position="205"/>
        <end position="377"/>
    </location>
</feature>
<accession>A0A7W2EI01</accession>
<dbReference type="EMBL" id="JACEZS010000010">
    <property type="protein sequence ID" value="MBA5606271.1"/>
    <property type="molecule type" value="Genomic_DNA"/>
</dbReference>
<proteinExistence type="inferred from homology"/>
<dbReference type="Gene3D" id="3.30.160.390">
    <property type="entry name" value="Integrase, DNA-binding domain"/>
    <property type="match status" value="1"/>
</dbReference>
<dbReference type="PANTHER" id="PTHR30629:SF2">
    <property type="entry name" value="PROPHAGE INTEGRASE INTS-RELATED"/>
    <property type="match status" value="1"/>
</dbReference>
<protein>
    <submittedName>
        <fullName evidence="6">Tyrosine-type recombinase/integrase</fullName>
    </submittedName>
</protein>
<dbReference type="GO" id="GO:0006310">
    <property type="term" value="P:DNA recombination"/>
    <property type="evidence" value="ECO:0007669"/>
    <property type="project" value="UniProtKB-KW"/>
</dbReference>
<keyword evidence="4" id="KW-0233">DNA recombination</keyword>
<dbReference type="Gene3D" id="1.10.150.130">
    <property type="match status" value="1"/>
</dbReference>
<evidence type="ECO:0000313" key="6">
    <source>
        <dbReference type="EMBL" id="MBA5606271.1"/>
    </source>
</evidence>
<dbReference type="Gene3D" id="1.10.443.10">
    <property type="entry name" value="Intergrase catalytic core"/>
    <property type="match status" value="1"/>
</dbReference>
<dbReference type="RefSeq" id="WP_182218185.1">
    <property type="nucleotide sequence ID" value="NZ_JACEZS010000010.1"/>
</dbReference>
<evidence type="ECO:0000256" key="1">
    <source>
        <dbReference type="ARBA" id="ARBA00008857"/>
    </source>
</evidence>
<organism evidence="6 7">
    <name type="scientific">Rugamonas fusca</name>
    <dbReference type="NCBI Taxonomy" id="2758568"/>
    <lineage>
        <taxon>Bacteria</taxon>
        <taxon>Pseudomonadati</taxon>
        <taxon>Pseudomonadota</taxon>
        <taxon>Betaproteobacteria</taxon>
        <taxon>Burkholderiales</taxon>
        <taxon>Oxalobacteraceae</taxon>
        <taxon>Telluria group</taxon>
        <taxon>Rugamonas</taxon>
    </lineage>
</organism>
<evidence type="ECO:0000313" key="7">
    <source>
        <dbReference type="Proteomes" id="UP000566711"/>
    </source>
</evidence>
<dbReference type="InterPro" id="IPR002104">
    <property type="entry name" value="Integrase_catalytic"/>
</dbReference>
<dbReference type="PROSITE" id="PS51898">
    <property type="entry name" value="TYR_RECOMBINASE"/>
    <property type="match status" value="1"/>
</dbReference>
<dbReference type="InterPro" id="IPR013762">
    <property type="entry name" value="Integrase-like_cat_sf"/>
</dbReference>